<dbReference type="FunFam" id="1.10.3720.10:FF:000001">
    <property type="entry name" value="Glycine betaine ABC transporter, permease"/>
    <property type="match status" value="1"/>
</dbReference>
<dbReference type="GO" id="GO:0055085">
    <property type="term" value="P:transmembrane transport"/>
    <property type="evidence" value="ECO:0007669"/>
    <property type="project" value="InterPro"/>
</dbReference>
<feature type="transmembrane region" description="Helical" evidence="6">
    <location>
        <begin position="89"/>
        <end position="106"/>
    </location>
</feature>
<dbReference type="GO" id="GO:0031460">
    <property type="term" value="P:glycine betaine transport"/>
    <property type="evidence" value="ECO:0007669"/>
    <property type="project" value="TreeGrafter"/>
</dbReference>
<comment type="subcellular location">
    <subcellularLocation>
        <location evidence="6">Cell membrane</location>
        <topology evidence="6">Multi-pass membrane protein</topology>
    </subcellularLocation>
    <subcellularLocation>
        <location evidence="1">Membrane</location>
        <topology evidence="1">Multi-pass membrane protein</topology>
    </subcellularLocation>
</comment>
<keyword evidence="9" id="KW-1185">Reference proteome</keyword>
<dbReference type="CDD" id="cd06261">
    <property type="entry name" value="TM_PBP2"/>
    <property type="match status" value="1"/>
</dbReference>
<accession>A0AA35CIW6</accession>
<comment type="similarity">
    <text evidence="6">Belongs to the binding-protein-dependent transport system permease family.</text>
</comment>
<evidence type="ECO:0000313" key="9">
    <source>
        <dbReference type="Proteomes" id="UP001163687"/>
    </source>
</evidence>
<organism evidence="8 9">
    <name type="scientific">Caldinitratiruptor microaerophilus</name>
    <dbReference type="NCBI Taxonomy" id="671077"/>
    <lineage>
        <taxon>Bacteria</taxon>
        <taxon>Bacillati</taxon>
        <taxon>Bacillota</taxon>
        <taxon>Clostridia</taxon>
        <taxon>Eubacteriales</taxon>
        <taxon>Symbiobacteriaceae</taxon>
        <taxon>Caldinitratiruptor</taxon>
    </lineage>
</organism>
<dbReference type="KEGG" id="cmic:caldi_02780"/>
<evidence type="ECO:0000256" key="3">
    <source>
        <dbReference type="ARBA" id="ARBA00022692"/>
    </source>
</evidence>
<protein>
    <submittedName>
        <fullName evidence="8">Choline ABC transporter permease</fullName>
    </submittedName>
</protein>
<dbReference type="InterPro" id="IPR035906">
    <property type="entry name" value="MetI-like_sf"/>
</dbReference>
<dbReference type="Proteomes" id="UP001163687">
    <property type="component" value="Chromosome"/>
</dbReference>
<evidence type="ECO:0000256" key="1">
    <source>
        <dbReference type="ARBA" id="ARBA00004141"/>
    </source>
</evidence>
<dbReference type="GO" id="GO:0005886">
    <property type="term" value="C:plasma membrane"/>
    <property type="evidence" value="ECO:0007669"/>
    <property type="project" value="UniProtKB-SubCell"/>
</dbReference>
<dbReference type="Pfam" id="PF00528">
    <property type="entry name" value="BPD_transp_1"/>
    <property type="match status" value="1"/>
</dbReference>
<name>A0AA35CIW6_9FIRM</name>
<dbReference type="SUPFAM" id="SSF161098">
    <property type="entry name" value="MetI-like"/>
    <property type="match status" value="1"/>
</dbReference>
<evidence type="ECO:0000256" key="5">
    <source>
        <dbReference type="ARBA" id="ARBA00023136"/>
    </source>
</evidence>
<evidence type="ECO:0000256" key="4">
    <source>
        <dbReference type="ARBA" id="ARBA00022989"/>
    </source>
</evidence>
<evidence type="ECO:0000256" key="2">
    <source>
        <dbReference type="ARBA" id="ARBA00022448"/>
    </source>
</evidence>
<gene>
    <name evidence="8" type="ORF">caldi_02780</name>
</gene>
<dbReference type="PROSITE" id="PS50928">
    <property type="entry name" value="ABC_TM1"/>
    <property type="match status" value="1"/>
</dbReference>
<dbReference type="EMBL" id="AP025628">
    <property type="protein sequence ID" value="BDG59188.1"/>
    <property type="molecule type" value="Genomic_DNA"/>
</dbReference>
<keyword evidence="2 6" id="KW-0813">Transport</keyword>
<feature type="transmembrane region" description="Helical" evidence="6">
    <location>
        <begin position="62"/>
        <end position="83"/>
    </location>
</feature>
<reference evidence="8" key="1">
    <citation type="submission" date="2022-03" db="EMBL/GenBank/DDBJ databases">
        <title>Complete genome sequence of Caldinitratiruptor microaerophilus.</title>
        <authorList>
            <person name="Mukaiyama R."/>
            <person name="Nishiyama T."/>
            <person name="Ueda K."/>
        </authorList>
    </citation>
    <scope>NUCLEOTIDE SEQUENCE</scope>
    <source>
        <strain evidence="8">JCM 16183</strain>
    </source>
</reference>
<feature type="transmembrane region" description="Helical" evidence="6">
    <location>
        <begin position="138"/>
        <end position="164"/>
    </location>
</feature>
<dbReference type="Gene3D" id="1.10.3720.10">
    <property type="entry name" value="MetI-like"/>
    <property type="match status" value="1"/>
</dbReference>
<feature type="transmembrane region" description="Helical" evidence="6">
    <location>
        <begin position="28"/>
        <end position="50"/>
    </location>
</feature>
<proteinExistence type="inferred from homology"/>
<dbReference type="RefSeq" id="WP_264843306.1">
    <property type="nucleotide sequence ID" value="NZ_AP025628.1"/>
</dbReference>
<evidence type="ECO:0000256" key="6">
    <source>
        <dbReference type="RuleBase" id="RU363032"/>
    </source>
</evidence>
<dbReference type="InterPro" id="IPR000515">
    <property type="entry name" value="MetI-like"/>
</dbReference>
<evidence type="ECO:0000313" key="8">
    <source>
        <dbReference type="EMBL" id="BDG59188.1"/>
    </source>
</evidence>
<feature type="domain" description="ABC transmembrane type-1" evidence="7">
    <location>
        <begin position="24"/>
        <end position="203"/>
    </location>
</feature>
<sequence>MNEWERILEVLSDPEIHRAIVVQVGKHIYLSVVPVLAAVVVAVPLGIYLTRTRRIAEPVMNVVGVLQTLPSLALLALMIPLLGIGDRPAMTALFLYALLPILRNTYTGIRGVDPALIEAGRGMGMTPTQLLLRVELPLAFRVIMSGIRVSTVLIIGWATLAAYIGAGGLGDLIVTGFATVSSGHILAGGIPVTLLALLADWALGRLEHAVTPRGIRIG</sequence>
<keyword evidence="3 6" id="KW-0812">Transmembrane</keyword>
<dbReference type="InterPro" id="IPR051204">
    <property type="entry name" value="ABC_transp_perm/SBD"/>
</dbReference>
<keyword evidence="5 6" id="KW-0472">Membrane</keyword>
<keyword evidence="4 6" id="KW-1133">Transmembrane helix</keyword>
<evidence type="ECO:0000259" key="7">
    <source>
        <dbReference type="PROSITE" id="PS50928"/>
    </source>
</evidence>
<dbReference type="PANTHER" id="PTHR30177">
    <property type="entry name" value="GLYCINE BETAINE/L-PROLINE TRANSPORT SYSTEM PERMEASE PROTEIN PROW"/>
    <property type="match status" value="1"/>
</dbReference>
<dbReference type="AlphaFoldDB" id="A0AA35CIW6"/>
<feature type="transmembrane region" description="Helical" evidence="6">
    <location>
        <begin position="184"/>
        <end position="203"/>
    </location>
</feature>
<dbReference type="PANTHER" id="PTHR30177:SF28">
    <property type="entry name" value="CHOLINE TRANSPORT SYSTEM PERMEASE PROTEIN OPUBB"/>
    <property type="match status" value="1"/>
</dbReference>